<sequence>MSARSDRLKVVIVGAGLAGTLAARVLREKHDVTIYERNADAAEVGAAINVGPNGVRILDTLHFDRARCGSLPVQGTKVFNKEGKLVMDSLKNYAQEYGADWLFQHRADLRDEFLRLATADPDTSGIPGRPARVLWNSAVAGVDAEAGRIFLESGEEVEADLIVAADGIKSRIRPHVVGDAAFTTARPSGLSAFRFTLDAGLVKERLGRTPDIMQPDQPVCLSMAYSFDGSMRSVVMYPCRNFQLLNFACIAPDSRLKNGSVESWSASGDKEELLDIFSDFPEWVLDYFKIADHIKLWQLRDQDPLPTYVRGRTVLVGDAAHSMTPHQGQGGTQAVEDAEGFRLFLQDGVSREDVPSILRDFDSVRRPRASTIQQNTRKALDKRTAEEVYTFEKVNWTYPGILEGLALVKAGKSLVGL</sequence>
<keyword evidence="3" id="KW-0274">FAD</keyword>
<evidence type="ECO:0000313" key="7">
    <source>
        <dbReference type="EMBL" id="KDN70601.1"/>
    </source>
</evidence>
<dbReference type="Gene3D" id="3.50.50.60">
    <property type="entry name" value="FAD/NAD(P)-binding domain"/>
    <property type="match status" value="1"/>
</dbReference>
<keyword evidence="2" id="KW-0285">Flavoprotein</keyword>
<dbReference type="GO" id="GO:0071949">
    <property type="term" value="F:FAD binding"/>
    <property type="evidence" value="ECO:0007669"/>
    <property type="project" value="InterPro"/>
</dbReference>
<name>A0A066XXU8_COLSU</name>
<dbReference type="SUPFAM" id="SSF54373">
    <property type="entry name" value="FAD-linked reductases, C-terminal domain"/>
    <property type="match status" value="1"/>
</dbReference>
<gene>
    <name evidence="7" type="ORF">CSUB01_04462</name>
</gene>
<dbReference type="eggNOG" id="KOG2614">
    <property type="taxonomic scope" value="Eukaryota"/>
</dbReference>
<comment type="similarity">
    <text evidence="1">Belongs to the paxM FAD-dependent monooxygenase family.</text>
</comment>
<evidence type="ECO:0000259" key="6">
    <source>
        <dbReference type="Pfam" id="PF01494"/>
    </source>
</evidence>
<dbReference type="GO" id="GO:0004497">
    <property type="term" value="F:monooxygenase activity"/>
    <property type="evidence" value="ECO:0007669"/>
    <property type="project" value="UniProtKB-KW"/>
</dbReference>
<feature type="domain" description="FAD-binding" evidence="6">
    <location>
        <begin position="8"/>
        <end position="375"/>
    </location>
</feature>
<dbReference type="STRING" id="1173701.A0A066XXU8"/>
<reference evidence="8" key="1">
    <citation type="journal article" date="2014" name="Genome Announc.">
        <title>Draft genome sequence of Colletotrichum sublineola, a destructive pathogen of cultivated sorghum.</title>
        <authorList>
            <person name="Baroncelli R."/>
            <person name="Sanz-Martin J.M."/>
            <person name="Rech G.E."/>
            <person name="Sukno S.A."/>
            <person name="Thon M.R."/>
        </authorList>
    </citation>
    <scope>NUCLEOTIDE SEQUENCE [LARGE SCALE GENOMIC DNA]</scope>
    <source>
        <strain evidence="8">TX430BB</strain>
    </source>
</reference>
<keyword evidence="4" id="KW-0560">Oxidoreductase</keyword>
<dbReference type="OMA" id="GLTCYRI"/>
<organism evidence="7 8">
    <name type="scientific">Colletotrichum sublineola</name>
    <name type="common">Sorghum anthracnose fungus</name>
    <dbReference type="NCBI Taxonomy" id="1173701"/>
    <lineage>
        <taxon>Eukaryota</taxon>
        <taxon>Fungi</taxon>
        <taxon>Dikarya</taxon>
        <taxon>Ascomycota</taxon>
        <taxon>Pezizomycotina</taxon>
        <taxon>Sordariomycetes</taxon>
        <taxon>Hypocreomycetidae</taxon>
        <taxon>Glomerellales</taxon>
        <taxon>Glomerellaceae</taxon>
        <taxon>Colletotrichum</taxon>
        <taxon>Colletotrichum graminicola species complex</taxon>
    </lineage>
</organism>
<proteinExistence type="inferred from homology"/>
<dbReference type="EMBL" id="JMSE01000325">
    <property type="protein sequence ID" value="KDN70601.1"/>
    <property type="molecule type" value="Genomic_DNA"/>
</dbReference>
<dbReference type="AlphaFoldDB" id="A0A066XXU8"/>
<evidence type="ECO:0000313" key="8">
    <source>
        <dbReference type="Proteomes" id="UP000027238"/>
    </source>
</evidence>
<keyword evidence="5" id="KW-0503">Monooxygenase</keyword>
<dbReference type="SUPFAM" id="SSF51905">
    <property type="entry name" value="FAD/NAD(P)-binding domain"/>
    <property type="match status" value="1"/>
</dbReference>
<dbReference type="PANTHER" id="PTHR13789">
    <property type="entry name" value="MONOOXYGENASE"/>
    <property type="match status" value="1"/>
</dbReference>
<dbReference type="Pfam" id="PF01494">
    <property type="entry name" value="FAD_binding_3"/>
    <property type="match status" value="1"/>
</dbReference>
<dbReference type="PANTHER" id="PTHR13789:SF314">
    <property type="entry name" value="FAD-BINDING DOMAIN-CONTAINING PROTEIN"/>
    <property type="match status" value="1"/>
</dbReference>
<dbReference type="InterPro" id="IPR002938">
    <property type="entry name" value="FAD-bd"/>
</dbReference>
<dbReference type="OrthoDB" id="40579at2759"/>
<dbReference type="InterPro" id="IPR050493">
    <property type="entry name" value="FAD-dep_Monooxygenase_BioMet"/>
</dbReference>
<dbReference type="PRINTS" id="PR00420">
    <property type="entry name" value="RNGMNOXGNASE"/>
</dbReference>
<evidence type="ECO:0000256" key="3">
    <source>
        <dbReference type="ARBA" id="ARBA00022827"/>
    </source>
</evidence>
<dbReference type="Proteomes" id="UP000027238">
    <property type="component" value="Unassembled WGS sequence"/>
</dbReference>
<keyword evidence="8" id="KW-1185">Reference proteome</keyword>
<accession>A0A066XXU8</accession>
<comment type="caution">
    <text evidence="7">The sequence shown here is derived from an EMBL/GenBank/DDBJ whole genome shotgun (WGS) entry which is preliminary data.</text>
</comment>
<evidence type="ECO:0000256" key="2">
    <source>
        <dbReference type="ARBA" id="ARBA00022630"/>
    </source>
</evidence>
<evidence type="ECO:0000256" key="5">
    <source>
        <dbReference type="ARBA" id="ARBA00023033"/>
    </source>
</evidence>
<evidence type="ECO:0000256" key="4">
    <source>
        <dbReference type="ARBA" id="ARBA00023002"/>
    </source>
</evidence>
<evidence type="ECO:0000256" key="1">
    <source>
        <dbReference type="ARBA" id="ARBA00007992"/>
    </source>
</evidence>
<dbReference type="InterPro" id="IPR036188">
    <property type="entry name" value="FAD/NAD-bd_sf"/>
</dbReference>
<protein>
    <submittedName>
        <fullName evidence="7">Putative salicylate hydroxylase</fullName>
    </submittedName>
</protein>
<dbReference type="HOGENOM" id="CLU_009665_19_0_1"/>